<evidence type="ECO:0000313" key="1">
    <source>
        <dbReference type="EMBL" id="MEM0575066.1"/>
    </source>
</evidence>
<reference evidence="1 2" key="1">
    <citation type="submission" date="2024-03" db="EMBL/GenBank/DDBJ databases">
        <title>Two novel species of the genus Flavobacterium exhibiting potentially degradation of complex polysaccharides.</title>
        <authorList>
            <person name="Lian X."/>
        </authorList>
    </citation>
    <scope>NUCLEOTIDE SEQUENCE [LARGE SCALE GENOMIC DNA]</scope>
    <source>
        <strain evidence="1 2">N6</strain>
    </source>
</reference>
<proteinExistence type="predicted"/>
<evidence type="ECO:0000313" key="2">
    <source>
        <dbReference type="Proteomes" id="UP001468798"/>
    </source>
</evidence>
<accession>A0ABU9NIB2</accession>
<dbReference type="Proteomes" id="UP001468798">
    <property type="component" value="Unassembled WGS sequence"/>
</dbReference>
<dbReference type="EMBL" id="JBCGDP010000001">
    <property type="protein sequence ID" value="MEM0575066.1"/>
    <property type="molecule type" value="Genomic_DNA"/>
</dbReference>
<comment type="caution">
    <text evidence="1">The sequence shown here is derived from an EMBL/GenBank/DDBJ whole genome shotgun (WGS) entry which is preliminary data.</text>
</comment>
<name>A0ABU9NIB2_9FLAO</name>
<gene>
    <name evidence="1" type="ORF">WFZ86_01025</name>
</gene>
<sequence length="431" mass="50813">MRLLKDISHLEFIIQDDYELDEIILKYGSTGDQIEEHLNGNVKNRIEIKRFFKCVEYYQIGENDYDITECNITKEAYFKAVEENYGDFIYLTGLNYEDFLDDFDSHRFDSFFEEIVLRDLFIETIESIENVVFNAIKDSNAKMILNSLIQYLSDSIWFLKKFKNDDFSARHDKSNKIQKELCGYFIHYNTLLLKVLKYNYKYIFPDFVSIIDDIIFENINIKNFREIPLLEDIVKSCEETQINETFFQCDENSRNRQILSLLKFSNKYIVANQEQVGLSGNLKDINSGEADGIIKDLNQRTISYVEFFNLSSTKISYKNHSTAKNVITEHINKLENRYDINLGLPIKFVVIYYNVGDNSFGVESNKYKEFIEKGECFKFKLNEIHEINIPSTSGVANTGIRIFKTLHNRDEKNVSLYHILVRFPKKKKKLK</sequence>
<dbReference type="RefSeq" id="WP_342690216.1">
    <property type="nucleotide sequence ID" value="NZ_JBCGDP010000001.1"/>
</dbReference>
<organism evidence="1 2">
    <name type="scientific">Flavobacterium polysaccharolyticum</name>
    <dbReference type="NCBI Taxonomy" id="3133148"/>
    <lineage>
        <taxon>Bacteria</taxon>
        <taxon>Pseudomonadati</taxon>
        <taxon>Bacteroidota</taxon>
        <taxon>Flavobacteriia</taxon>
        <taxon>Flavobacteriales</taxon>
        <taxon>Flavobacteriaceae</taxon>
        <taxon>Flavobacterium</taxon>
    </lineage>
</organism>
<keyword evidence="2" id="KW-1185">Reference proteome</keyword>
<protein>
    <submittedName>
        <fullName evidence="1">Uncharacterized protein</fullName>
    </submittedName>
</protein>